<accession>A0A1C7NKJ1</accession>
<dbReference type="EMBL" id="LUGH01000091">
    <property type="protein sequence ID" value="OBZ89518.1"/>
    <property type="molecule type" value="Genomic_DNA"/>
</dbReference>
<proteinExistence type="predicted"/>
<keyword evidence="3" id="KW-1185">Reference proteome</keyword>
<gene>
    <name evidence="2" type="ORF">A0J61_02419</name>
</gene>
<evidence type="ECO:0000313" key="3">
    <source>
        <dbReference type="Proteomes" id="UP000093000"/>
    </source>
</evidence>
<evidence type="ECO:0000313" key="2">
    <source>
        <dbReference type="EMBL" id="OBZ89518.1"/>
    </source>
</evidence>
<evidence type="ECO:0000256" key="1">
    <source>
        <dbReference type="SAM" id="SignalP"/>
    </source>
</evidence>
<reference evidence="2 3" key="1">
    <citation type="submission" date="2016-03" db="EMBL/GenBank/DDBJ databases">
        <title>Choanephora cucurbitarum.</title>
        <authorList>
            <person name="Min B."/>
            <person name="Park H."/>
            <person name="Park J.-H."/>
            <person name="Shin H.-D."/>
            <person name="Choi I.-G."/>
        </authorList>
    </citation>
    <scope>NUCLEOTIDE SEQUENCE [LARGE SCALE GENOMIC DNA]</scope>
    <source>
        <strain evidence="2 3">KUS-F28377</strain>
    </source>
</reference>
<keyword evidence="1" id="KW-0732">Signal</keyword>
<feature type="chain" id="PRO_5008889750" evidence="1">
    <location>
        <begin position="18"/>
        <end position="260"/>
    </location>
</feature>
<name>A0A1C7NKJ1_9FUNG</name>
<feature type="signal peptide" evidence="1">
    <location>
        <begin position="1"/>
        <end position="17"/>
    </location>
</feature>
<dbReference type="Proteomes" id="UP000093000">
    <property type="component" value="Unassembled WGS sequence"/>
</dbReference>
<sequence length="260" mass="29335">MISFVFICLFFITTLQALQVNFASSSSKDLLNRDSALSHYQSVLDDILSQHNEGLLTDLSMIIKDTDTMYAVLRPQASYLLEDPQDVCVAQMPGMIATQIHELSNTLYAQVDAIVLDSWRASDTEIRQLILNAINQGSWEQDVLDELADHLEMVNMEIADRLLNVVHEFDFLDKIKWSLVKCQAVFDAPSQPANSLTEKIWTAILVSLRNEPLSEDRITSSGHGLLNRYLSELVLDLQGELYGRTFELATSIYEDLAFNA</sequence>
<organism evidence="2 3">
    <name type="scientific">Choanephora cucurbitarum</name>
    <dbReference type="NCBI Taxonomy" id="101091"/>
    <lineage>
        <taxon>Eukaryota</taxon>
        <taxon>Fungi</taxon>
        <taxon>Fungi incertae sedis</taxon>
        <taxon>Mucoromycota</taxon>
        <taxon>Mucoromycotina</taxon>
        <taxon>Mucoromycetes</taxon>
        <taxon>Mucorales</taxon>
        <taxon>Mucorineae</taxon>
        <taxon>Choanephoraceae</taxon>
        <taxon>Choanephoroideae</taxon>
        <taxon>Choanephora</taxon>
    </lineage>
</organism>
<protein>
    <submittedName>
        <fullName evidence="2">Uncharacterized protein</fullName>
    </submittedName>
</protein>
<dbReference type="OrthoDB" id="2248195at2759"/>
<dbReference type="InParanoid" id="A0A1C7NKJ1"/>
<dbReference type="AlphaFoldDB" id="A0A1C7NKJ1"/>
<dbReference type="STRING" id="101091.A0A1C7NKJ1"/>
<comment type="caution">
    <text evidence="2">The sequence shown here is derived from an EMBL/GenBank/DDBJ whole genome shotgun (WGS) entry which is preliminary data.</text>
</comment>